<sequence>MEGGLTKGEWGDGMVEGAVGPSRELWLDMPSLEVFAQRQDLVQVPRAVTASPNAAGQHTGVATASDFLYGRFLKGIESAFRAHLCSQARERPGEQ</sequence>
<reference evidence="1 2" key="1">
    <citation type="journal article" date="2019" name="Commun. Biol.">
        <title>The bagworm genome reveals a unique fibroin gene that provides high tensile strength.</title>
        <authorList>
            <person name="Kono N."/>
            <person name="Nakamura H."/>
            <person name="Ohtoshi R."/>
            <person name="Tomita M."/>
            <person name="Numata K."/>
            <person name="Arakawa K."/>
        </authorList>
    </citation>
    <scope>NUCLEOTIDE SEQUENCE [LARGE SCALE GENOMIC DNA]</scope>
</reference>
<name>A0A4C1ZEZ6_EUMVA</name>
<accession>A0A4C1ZEZ6</accession>
<evidence type="ECO:0000313" key="2">
    <source>
        <dbReference type="Proteomes" id="UP000299102"/>
    </source>
</evidence>
<dbReference type="EMBL" id="BGZK01001740">
    <property type="protein sequence ID" value="GBP85489.1"/>
    <property type="molecule type" value="Genomic_DNA"/>
</dbReference>
<keyword evidence="2" id="KW-1185">Reference proteome</keyword>
<organism evidence="1 2">
    <name type="scientific">Eumeta variegata</name>
    <name type="common">Bagworm moth</name>
    <name type="synonym">Eumeta japonica</name>
    <dbReference type="NCBI Taxonomy" id="151549"/>
    <lineage>
        <taxon>Eukaryota</taxon>
        <taxon>Metazoa</taxon>
        <taxon>Ecdysozoa</taxon>
        <taxon>Arthropoda</taxon>
        <taxon>Hexapoda</taxon>
        <taxon>Insecta</taxon>
        <taxon>Pterygota</taxon>
        <taxon>Neoptera</taxon>
        <taxon>Endopterygota</taxon>
        <taxon>Lepidoptera</taxon>
        <taxon>Glossata</taxon>
        <taxon>Ditrysia</taxon>
        <taxon>Tineoidea</taxon>
        <taxon>Psychidae</taxon>
        <taxon>Oiketicinae</taxon>
        <taxon>Eumeta</taxon>
    </lineage>
</organism>
<protein>
    <submittedName>
        <fullName evidence="1">Uncharacterized protein</fullName>
    </submittedName>
</protein>
<dbReference type="Proteomes" id="UP000299102">
    <property type="component" value="Unassembled WGS sequence"/>
</dbReference>
<comment type="caution">
    <text evidence="1">The sequence shown here is derived from an EMBL/GenBank/DDBJ whole genome shotgun (WGS) entry which is preliminary data.</text>
</comment>
<gene>
    <name evidence="1" type="ORF">EVAR_59698_1</name>
</gene>
<proteinExistence type="predicted"/>
<dbReference type="AlphaFoldDB" id="A0A4C1ZEZ6"/>
<evidence type="ECO:0000313" key="1">
    <source>
        <dbReference type="EMBL" id="GBP85489.1"/>
    </source>
</evidence>